<dbReference type="InterPro" id="IPR013087">
    <property type="entry name" value="Znf_C2H2_type"/>
</dbReference>
<dbReference type="OrthoDB" id="10018191at2759"/>
<feature type="domain" description="C2H2-type" evidence="3">
    <location>
        <begin position="381"/>
        <end position="416"/>
    </location>
</feature>
<evidence type="ECO:0000313" key="4">
    <source>
        <dbReference type="EMBL" id="KAF2461777.1"/>
    </source>
</evidence>
<keyword evidence="1" id="KW-0863">Zinc-finger</keyword>
<gene>
    <name evidence="4" type="ORF">BDY21DRAFT_375741</name>
</gene>
<evidence type="ECO:0000259" key="3">
    <source>
        <dbReference type="PROSITE" id="PS50157"/>
    </source>
</evidence>
<feature type="compositionally biased region" description="Polar residues" evidence="2">
    <location>
        <begin position="40"/>
        <end position="53"/>
    </location>
</feature>
<keyword evidence="5" id="KW-1185">Reference proteome</keyword>
<dbReference type="Gene3D" id="3.30.160.60">
    <property type="entry name" value="Classic Zinc Finger"/>
    <property type="match status" value="1"/>
</dbReference>
<feature type="region of interest" description="Disordered" evidence="2">
    <location>
        <begin position="22"/>
        <end position="53"/>
    </location>
</feature>
<dbReference type="Proteomes" id="UP000799766">
    <property type="component" value="Unassembled WGS sequence"/>
</dbReference>
<proteinExistence type="predicted"/>
<dbReference type="AlphaFoldDB" id="A0A6A6PDF0"/>
<sequence>MLHKEISGLRINTMQHSRSIMEQTVPYNPKRAQEERHSRMNSPNVYQTPTSSFSTAGFLTPSSSFEGRRDSVGSSQYSVVSNAHSLSSMSSGYSPETPGSHADVFPDDFLFPSYPAPAVMADTTMAEPSGLTVPFSPYGVAKSSAYVEPPVWGYTHHLSEAPSTHHAYHLVHTLPGSRSPAYNNMAVSNSPEFRPPFDSTLTTYPSFRHEDHTKIDVPSTTAVDDGLSAQGRKKYIDLFSNFHPRHSTPLDTGVEHHRQPSTIVPSDILMDVEMKSCNALGSDSTDSNLDRFELVGQSQDDLDDASASDDRATARKRSYQTTPTGAKRVKRDPYGSPSKRKSRAVKSTTYLNREVEVRIEGAFSVGPNGRIQCNSTPSKKLRCTRLTKEGRPCLQTFGRPEHLKRHEASTHAKERPFKCPVPGCGVVKLGGRDHKPDGGRGGRGHEKKFTRTDNRTQHYVTHSTGSKSARNIQIPFAEMCKYIIQDEGPERGAKVIERVRRQHRKAGRAV</sequence>
<organism evidence="4 5">
    <name type="scientific">Lineolata rhizophorae</name>
    <dbReference type="NCBI Taxonomy" id="578093"/>
    <lineage>
        <taxon>Eukaryota</taxon>
        <taxon>Fungi</taxon>
        <taxon>Dikarya</taxon>
        <taxon>Ascomycota</taxon>
        <taxon>Pezizomycotina</taxon>
        <taxon>Dothideomycetes</taxon>
        <taxon>Dothideomycetes incertae sedis</taxon>
        <taxon>Lineolatales</taxon>
        <taxon>Lineolataceae</taxon>
        <taxon>Lineolata</taxon>
    </lineage>
</organism>
<accession>A0A6A6PDF0</accession>
<evidence type="ECO:0000313" key="5">
    <source>
        <dbReference type="Proteomes" id="UP000799766"/>
    </source>
</evidence>
<dbReference type="GO" id="GO:0008270">
    <property type="term" value="F:zinc ion binding"/>
    <property type="evidence" value="ECO:0007669"/>
    <property type="project" value="UniProtKB-KW"/>
</dbReference>
<feature type="region of interest" description="Disordered" evidence="2">
    <location>
        <begin position="296"/>
        <end position="346"/>
    </location>
</feature>
<evidence type="ECO:0000256" key="2">
    <source>
        <dbReference type="SAM" id="MobiDB-lite"/>
    </source>
</evidence>
<feature type="region of interest" description="Disordered" evidence="2">
    <location>
        <begin position="430"/>
        <end position="454"/>
    </location>
</feature>
<dbReference type="PROSITE" id="PS50157">
    <property type="entry name" value="ZINC_FINGER_C2H2_2"/>
    <property type="match status" value="1"/>
</dbReference>
<dbReference type="EMBL" id="MU001670">
    <property type="protein sequence ID" value="KAF2461777.1"/>
    <property type="molecule type" value="Genomic_DNA"/>
</dbReference>
<reference evidence="4" key="1">
    <citation type="journal article" date="2020" name="Stud. Mycol.">
        <title>101 Dothideomycetes genomes: a test case for predicting lifestyles and emergence of pathogens.</title>
        <authorList>
            <person name="Haridas S."/>
            <person name="Albert R."/>
            <person name="Binder M."/>
            <person name="Bloem J."/>
            <person name="Labutti K."/>
            <person name="Salamov A."/>
            <person name="Andreopoulos B."/>
            <person name="Baker S."/>
            <person name="Barry K."/>
            <person name="Bills G."/>
            <person name="Bluhm B."/>
            <person name="Cannon C."/>
            <person name="Castanera R."/>
            <person name="Culley D."/>
            <person name="Daum C."/>
            <person name="Ezra D."/>
            <person name="Gonzalez J."/>
            <person name="Henrissat B."/>
            <person name="Kuo A."/>
            <person name="Liang C."/>
            <person name="Lipzen A."/>
            <person name="Lutzoni F."/>
            <person name="Magnuson J."/>
            <person name="Mondo S."/>
            <person name="Nolan M."/>
            <person name="Ohm R."/>
            <person name="Pangilinan J."/>
            <person name="Park H.-J."/>
            <person name="Ramirez L."/>
            <person name="Alfaro M."/>
            <person name="Sun H."/>
            <person name="Tritt A."/>
            <person name="Yoshinaga Y."/>
            <person name="Zwiers L.-H."/>
            <person name="Turgeon B."/>
            <person name="Goodwin S."/>
            <person name="Spatafora J."/>
            <person name="Crous P."/>
            <person name="Grigoriev I."/>
        </authorList>
    </citation>
    <scope>NUCLEOTIDE SEQUENCE</scope>
    <source>
        <strain evidence="4">ATCC 16933</strain>
    </source>
</reference>
<keyword evidence="1" id="KW-0479">Metal-binding</keyword>
<evidence type="ECO:0000256" key="1">
    <source>
        <dbReference type="PROSITE-ProRule" id="PRU00042"/>
    </source>
</evidence>
<name>A0A6A6PDF0_9PEZI</name>
<protein>
    <recommendedName>
        <fullName evidence="3">C2H2-type domain-containing protein</fullName>
    </recommendedName>
</protein>
<keyword evidence="1" id="KW-0862">Zinc</keyword>